<dbReference type="Pfam" id="PF03313">
    <property type="entry name" value="SDH_alpha"/>
    <property type="match status" value="1"/>
</dbReference>
<comment type="similarity">
    <text evidence="3 11">Belongs to the iron-sulfur dependent L-serine dehydratase family.</text>
</comment>
<dbReference type="EC" id="4.3.1.17" evidence="11"/>
<evidence type="ECO:0000313" key="14">
    <source>
        <dbReference type="EMBL" id="MDN0064124.1"/>
    </source>
</evidence>
<comment type="caution">
    <text evidence="13">The sequence shown here is derived from an EMBL/GenBank/DDBJ whole genome shotgun (WGS) entry which is preliminary data.</text>
</comment>
<dbReference type="Gene3D" id="3.30.1330.90">
    <property type="entry name" value="D-3-phosphoglycerate dehydrogenase, domain 3"/>
    <property type="match status" value="1"/>
</dbReference>
<keyword evidence="6 11" id="KW-0479">Metal-binding</keyword>
<dbReference type="InterPro" id="IPR005130">
    <property type="entry name" value="Ser_deHydtase-like_asu"/>
</dbReference>
<evidence type="ECO:0000256" key="5">
    <source>
        <dbReference type="ARBA" id="ARBA00022485"/>
    </source>
</evidence>
<dbReference type="Proteomes" id="UP000746751">
    <property type="component" value="Unassembled WGS sequence"/>
</dbReference>
<evidence type="ECO:0000256" key="3">
    <source>
        <dbReference type="ARBA" id="ARBA00008636"/>
    </source>
</evidence>
<dbReference type="GO" id="GO:0046872">
    <property type="term" value="F:metal ion binding"/>
    <property type="evidence" value="ECO:0007669"/>
    <property type="project" value="UniProtKB-KW"/>
</dbReference>
<evidence type="ECO:0000256" key="10">
    <source>
        <dbReference type="ARBA" id="ARBA00049406"/>
    </source>
</evidence>
<dbReference type="GO" id="GO:0003941">
    <property type="term" value="F:L-serine ammonia-lyase activity"/>
    <property type="evidence" value="ECO:0007669"/>
    <property type="project" value="UniProtKB-UniRule"/>
</dbReference>
<dbReference type="PANTHER" id="PTHR30182">
    <property type="entry name" value="L-SERINE DEHYDRATASE"/>
    <property type="match status" value="1"/>
</dbReference>
<evidence type="ECO:0000256" key="9">
    <source>
        <dbReference type="ARBA" id="ARBA00023239"/>
    </source>
</evidence>
<sequence>MASKPQTLATTSAFEILGPIMVGPSSSHTAGALRCGNVASSLLEGTIRRVRFTLWNSFAHTYRGHGTDRALVAGILGLSCDDERIRNAFQLADERNLAYEFVVGGDDSSLHPNTVDIDMWDDRGTHVTVRGESLGGGRMRITRINGVGVDISGAYSTLFVAHRDVPGALAALTSLLADAQVNIAFCRTYRTEAGGKAYSVFETDGAPGEGVLPRVRELDAVNYATFIELPGSASALAPGVSTPELFDDGEQLLAACKEMSMNIGAVMAVREANLIGEDRAVASMRRVLAIMREETTAPIRRPQRSLGGFIGGEAHNVALNGVGRLSSALMGEVQTMAVARAMAVLERSASMGVIVAAPTAGSAGVVPGCVLAAAEHLGLDDNQIMDALFCAAAIGLNLSTAACVAGAEGGCQAEVGSAAAMAAAALVQMLGGSPTCALDAASIALSNLLGLVCDPVGGLVEVPCQNRNAIGVAAAFSAAQLALSGIRSFVPFDEMTKVMLAVGHALPASLRETAKGGIAVAPSALEACRRCGICG</sequence>
<evidence type="ECO:0000313" key="13">
    <source>
        <dbReference type="EMBL" id="HJG29869.1"/>
    </source>
</evidence>
<evidence type="ECO:0000256" key="1">
    <source>
        <dbReference type="ARBA" id="ARBA00001966"/>
    </source>
</evidence>
<protein>
    <recommendedName>
        <fullName evidence="11">L-serine dehydratase</fullName>
        <ecNumber evidence="11">4.3.1.17</ecNumber>
    </recommendedName>
</protein>
<dbReference type="SUPFAM" id="SSF55021">
    <property type="entry name" value="ACT-like"/>
    <property type="match status" value="1"/>
</dbReference>
<keyword evidence="17" id="KW-1185">Reference proteome</keyword>
<feature type="domain" description="ACT" evidence="12">
    <location>
        <begin position="157"/>
        <end position="234"/>
    </location>
</feature>
<dbReference type="EMBL" id="JAUEIQ010000006">
    <property type="protein sequence ID" value="MDN0064124.1"/>
    <property type="molecule type" value="Genomic_DNA"/>
</dbReference>
<organism evidence="13 16">
    <name type="scientific">Collinsella ihumii</name>
    <dbReference type="NCBI Taxonomy" id="1720204"/>
    <lineage>
        <taxon>Bacteria</taxon>
        <taxon>Bacillati</taxon>
        <taxon>Actinomycetota</taxon>
        <taxon>Coriobacteriia</taxon>
        <taxon>Coriobacteriales</taxon>
        <taxon>Coriobacteriaceae</taxon>
        <taxon>Collinsella</taxon>
    </lineage>
</organism>
<dbReference type="NCBIfam" id="TIGR00719">
    <property type="entry name" value="sda_beta"/>
    <property type="match status" value="1"/>
</dbReference>
<evidence type="ECO:0000313" key="15">
    <source>
        <dbReference type="EMBL" id="MDN0068351.1"/>
    </source>
</evidence>
<dbReference type="Pfam" id="PF01842">
    <property type="entry name" value="ACT"/>
    <property type="match status" value="1"/>
</dbReference>
<evidence type="ECO:0000256" key="7">
    <source>
        <dbReference type="ARBA" id="ARBA00023004"/>
    </source>
</evidence>
<dbReference type="AlphaFoldDB" id="A0A921INA9"/>
<keyword evidence="4 11" id="KW-0312">Gluconeogenesis</keyword>
<reference evidence="15" key="4">
    <citation type="submission" date="2023-08" db="EMBL/GenBank/DDBJ databases">
        <title>Identification and characterization of horizontal gene transfer across gut microbiota members of farm animals based on homology search.</title>
        <authorList>
            <person name="Schwarzerova J."/>
            <person name="Nykrynova M."/>
            <person name="Jureckova K."/>
            <person name="Cejkova D."/>
            <person name="Rychlik I."/>
        </authorList>
    </citation>
    <scope>NUCLEOTIDE SEQUENCE</scope>
    <source>
        <strain evidence="15">15_COKtk</strain>
        <strain evidence="14">176_SSukc20</strain>
    </source>
</reference>
<dbReference type="GO" id="GO:0006094">
    <property type="term" value="P:gluconeogenesis"/>
    <property type="evidence" value="ECO:0007669"/>
    <property type="project" value="UniProtKB-KW"/>
</dbReference>
<dbReference type="SUPFAM" id="SSF143548">
    <property type="entry name" value="Serine metabolism enzymes domain"/>
    <property type="match status" value="1"/>
</dbReference>
<evidence type="ECO:0000256" key="6">
    <source>
        <dbReference type="ARBA" id="ARBA00022723"/>
    </source>
</evidence>
<evidence type="ECO:0000256" key="4">
    <source>
        <dbReference type="ARBA" id="ARBA00022432"/>
    </source>
</evidence>
<gene>
    <name evidence="13" type="primary">sdaAB</name>
    <name evidence="13" type="ORF">K8U80_00560</name>
    <name evidence="14" type="ORF">QVN30_07360</name>
    <name evidence="15" type="ORF">QVN40_01370</name>
</gene>
<dbReference type="InterPro" id="IPR029009">
    <property type="entry name" value="ASB_dom_sf"/>
</dbReference>
<dbReference type="InterPro" id="IPR005131">
    <property type="entry name" value="Ser_deHydtase_bsu"/>
</dbReference>
<dbReference type="InterPro" id="IPR045865">
    <property type="entry name" value="ACT-like_dom_sf"/>
</dbReference>
<evidence type="ECO:0000256" key="2">
    <source>
        <dbReference type="ARBA" id="ARBA00004742"/>
    </source>
</evidence>
<dbReference type="PROSITE" id="PS51671">
    <property type="entry name" value="ACT"/>
    <property type="match status" value="1"/>
</dbReference>
<comment type="pathway">
    <text evidence="2">Carbohydrate biosynthesis; gluconeogenesis.</text>
</comment>
<keyword evidence="7 11" id="KW-0408">Iron</keyword>
<dbReference type="EMBL" id="DYVF01000003">
    <property type="protein sequence ID" value="HJG29869.1"/>
    <property type="molecule type" value="Genomic_DNA"/>
</dbReference>
<dbReference type="PANTHER" id="PTHR30182:SF1">
    <property type="entry name" value="L-SERINE DEHYDRATASE 1"/>
    <property type="match status" value="1"/>
</dbReference>
<dbReference type="CDD" id="cd04903">
    <property type="entry name" value="ACT_LSD"/>
    <property type="match status" value="1"/>
</dbReference>
<evidence type="ECO:0000313" key="16">
    <source>
        <dbReference type="Proteomes" id="UP000746751"/>
    </source>
</evidence>
<evidence type="ECO:0000256" key="8">
    <source>
        <dbReference type="ARBA" id="ARBA00023014"/>
    </source>
</evidence>
<dbReference type="Gene3D" id="3.30.70.260">
    <property type="match status" value="1"/>
</dbReference>
<reference evidence="14" key="3">
    <citation type="submission" date="2023-06" db="EMBL/GenBank/DDBJ databases">
        <authorList>
            <person name="Zeman M."/>
            <person name="Kubasova T."/>
            <person name="Jahodarova E."/>
            <person name="Nykrynova M."/>
            <person name="Rychlik I."/>
        </authorList>
    </citation>
    <scope>NUCLEOTIDE SEQUENCE</scope>
    <source>
        <strain evidence="15">15_COKtk</strain>
        <strain evidence="14">176_SSukc20</strain>
    </source>
</reference>
<dbReference type="Proteomes" id="UP001168505">
    <property type="component" value="Unassembled WGS sequence"/>
</dbReference>
<dbReference type="InterPro" id="IPR002912">
    <property type="entry name" value="ACT_dom"/>
</dbReference>
<comment type="cofactor">
    <cofactor evidence="1 11">
        <name>[4Fe-4S] cluster</name>
        <dbReference type="ChEBI" id="CHEBI:49883"/>
    </cofactor>
</comment>
<comment type="catalytic activity">
    <reaction evidence="10 11">
        <text>L-serine = pyruvate + NH4(+)</text>
        <dbReference type="Rhea" id="RHEA:19169"/>
        <dbReference type="ChEBI" id="CHEBI:15361"/>
        <dbReference type="ChEBI" id="CHEBI:28938"/>
        <dbReference type="ChEBI" id="CHEBI:33384"/>
        <dbReference type="EC" id="4.3.1.17"/>
    </reaction>
</comment>
<accession>A0A921INA9</accession>
<dbReference type="RefSeq" id="WP_066832508.1">
    <property type="nucleotide sequence ID" value="NZ_CABKVW010000009.1"/>
</dbReference>
<name>A0A921INA9_9ACTN</name>
<evidence type="ECO:0000256" key="11">
    <source>
        <dbReference type="RuleBase" id="RU366059"/>
    </source>
</evidence>
<dbReference type="GO" id="GO:0051539">
    <property type="term" value="F:4 iron, 4 sulfur cluster binding"/>
    <property type="evidence" value="ECO:0007669"/>
    <property type="project" value="UniProtKB-UniRule"/>
</dbReference>
<dbReference type="InterPro" id="IPR004643">
    <property type="entry name" value="Fe-S_L-Ser_bsu"/>
</dbReference>
<keyword evidence="8 11" id="KW-0411">Iron-sulfur</keyword>
<dbReference type="Pfam" id="PF03315">
    <property type="entry name" value="SDH_beta"/>
    <property type="match status" value="1"/>
</dbReference>
<evidence type="ECO:0000259" key="12">
    <source>
        <dbReference type="PROSITE" id="PS51671"/>
    </source>
</evidence>
<dbReference type="InterPro" id="IPR051318">
    <property type="entry name" value="Fe-S_L-Ser"/>
</dbReference>
<keyword evidence="9 11" id="KW-0456">Lyase</keyword>
<keyword evidence="5 11" id="KW-0004">4Fe-4S</keyword>
<proteinExistence type="inferred from homology"/>
<dbReference type="Proteomes" id="UP001168435">
    <property type="component" value="Unassembled WGS sequence"/>
</dbReference>
<reference evidence="13" key="1">
    <citation type="journal article" date="2021" name="PeerJ">
        <title>Extensive microbial diversity within the chicken gut microbiome revealed by metagenomics and culture.</title>
        <authorList>
            <person name="Gilroy R."/>
            <person name="Ravi A."/>
            <person name="Getino M."/>
            <person name="Pursley I."/>
            <person name="Horton D.L."/>
            <person name="Alikhan N.F."/>
            <person name="Baker D."/>
            <person name="Gharbi K."/>
            <person name="Hall N."/>
            <person name="Watson M."/>
            <person name="Adriaenssens E.M."/>
            <person name="Foster-Nyarko E."/>
            <person name="Jarju S."/>
            <person name="Secka A."/>
            <person name="Antonio M."/>
            <person name="Oren A."/>
            <person name="Chaudhuri R.R."/>
            <person name="La Ragione R."/>
            <person name="Hildebrand F."/>
            <person name="Pallen M.J."/>
        </authorList>
    </citation>
    <scope>NUCLEOTIDE SEQUENCE</scope>
    <source>
        <strain evidence="13">ChiGjej2B2-7701</strain>
    </source>
</reference>
<dbReference type="EMBL" id="JAUEIR010000001">
    <property type="protein sequence ID" value="MDN0068351.1"/>
    <property type="molecule type" value="Genomic_DNA"/>
</dbReference>
<reference evidence="13" key="2">
    <citation type="submission" date="2021-09" db="EMBL/GenBank/DDBJ databases">
        <authorList>
            <person name="Gilroy R."/>
        </authorList>
    </citation>
    <scope>NUCLEOTIDE SEQUENCE</scope>
    <source>
        <strain evidence="13">ChiGjej2B2-7701</strain>
    </source>
</reference>
<evidence type="ECO:0000313" key="17">
    <source>
        <dbReference type="Proteomes" id="UP001168435"/>
    </source>
</evidence>